<comment type="similarity">
    <text evidence="1 3">Belongs to the peptidase S8 family.</text>
</comment>
<keyword evidence="2" id="KW-0732">Signal</keyword>
<comment type="caution">
    <text evidence="3">Lacks conserved residue(s) required for the propagation of feature annotation.</text>
</comment>
<dbReference type="EMBL" id="WJXA01000005">
    <property type="protein sequence ID" value="KAF7142826.1"/>
    <property type="molecule type" value="Genomic_DNA"/>
</dbReference>
<gene>
    <name evidence="5" type="ORF">RHSIM_Rhsim05G0083300</name>
</gene>
<name>A0A834LMW2_RHOSS</name>
<dbReference type="PROSITE" id="PS51892">
    <property type="entry name" value="SUBTILASE"/>
    <property type="match status" value="1"/>
</dbReference>
<organism evidence="5 6">
    <name type="scientific">Rhododendron simsii</name>
    <name type="common">Sims's rhododendron</name>
    <dbReference type="NCBI Taxonomy" id="118357"/>
    <lineage>
        <taxon>Eukaryota</taxon>
        <taxon>Viridiplantae</taxon>
        <taxon>Streptophyta</taxon>
        <taxon>Embryophyta</taxon>
        <taxon>Tracheophyta</taxon>
        <taxon>Spermatophyta</taxon>
        <taxon>Magnoliopsida</taxon>
        <taxon>eudicotyledons</taxon>
        <taxon>Gunneridae</taxon>
        <taxon>Pentapetalae</taxon>
        <taxon>asterids</taxon>
        <taxon>Ericales</taxon>
        <taxon>Ericaceae</taxon>
        <taxon>Ericoideae</taxon>
        <taxon>Rhodoreae</taxon>
        <taxon>Rhododendron</taxon>
    </lineage>
</organism>
<evidence type="ECO:0000259" key="4">
    <source>
        <dbReference type="Pfam" id="PF00082"/>
    </source>
</evidence>
<comment type="caution">
    <text evidence="5">The sequence shown here is derived from an EMBL/GenBank/DDBJ whole genome shotgun (WGS) entry which is preliminary data.</text>
</comment>
<evidence type="ECO:0000313" key="6">
    <source>
        <dbReference type="Proteomes" id="UP000626092"/>
    </source>
</evidence>
<protein>
    <recommendedName>
        <fullName evidence="4">Peptidase S8/S53 domain-containing protein</fullName>
    </recommendedName>
</protein>
<feature type="domain" description="Peptidase S8/S53" evidence="4">
    <location>
        <begin position="58"/>
        <end position="175"/>
    </location>
</feature>
<dbReference type="InterPro" id="IPR000209">
    <property type="entry name" value="Peptidase_S8/S53_dom"/>
</dbReference>
<evidence type="ECO:0000256" key="1">
    <source>
        <dbReference type="ARBA" id="ARBA00011073"/>
    </source>
</evidence>
<reference evidence="5" key="1">
    <citation type="submission" date="2019-11" db="EMBL/GenBank/DDBJ databases">
        <authorList>
            <person name="Liu Y."/>
            <person name="Hou J."/>
            <person name="Li T.-Q."/>
            <person name="Guan C.-H."/>
            <person name="Wu X."/>
            <person name="Wu H.-Z."/>
            <person name="Ling F."/>
            <person name="Zhang R."/>
            <person name="Shi X.-G."/>
            <person name="Ren J.-P."/>
            <person name="Chen E.-F."/>
            <person name="Sun J.-M."/>
        </authorList>
    </citation>
    <scope>NUCLEOTIDE SEQUENCE</scope>
    <source>
        <strain evidence="5">Adult_tree_wgs_1</strain>
        <tissue evidence="5">Leaves</tissue>
    </source>
</reference>
<keyword evidence="6" id="KW-1185">Reference proteome</keyword>
<dbReference type="AlphaFoldDB" id="A0A834LMW2"/>
<proteinExistence type="inferred from homology"/>
<evidence type="ECO:0000256" key="3">
    <source>
        <dbReference type="PROSITE-ProRule" id="PRU01240"/>
    </source>
</evidence>
<dbReference type="Gene3D" id="2.60.40.2310">
    <property type="match status" value="1"/>
</dbReference>
<dbReference type="OrthoDB" id="4806556at2759"/>
<dbReference type="GO" id="GO:0004252">
    <property type="term" value="F:serine-type endopeptidase activity"/>
    <property type="evidence" value="ECO:0007669"/>
    <property type="project" value="InterPro"/>
</dbReference>
<dbReference type="InterPro" id="IPR045051">
    <property type="entry name" value="SBT"/>
</dbReference>
<accession>A0A834LMW2</accession>
<dbReference type="SUPFAM" id="SSF52743">
    <property type="entry name" value="Subtilisin-like"/>
    <property type="match status" value="1"/>
</dbReference>
<evidence type="ECO:0000256" key="2">
    <source>
        <dbReference type="ARBA" id="ARBA00022729"/>
    </source>
</evidence>
<dbReference type="Pfam" id="PF00082">
    <property type="entry name" value="Peptidase_S8"/>
    <property type="match status" value="1"/>
</dbReference>
<dbReference type="InterPro" id="IPR036852">
    <property type="entry name" value="Peptidase_S8/S53_dom_sf"/>
</dbReference>
<dbReference type="Gene3D" id="3.40.50.200">
    <property type="entry name" value="Peptidase S8/S53 domain"/>
    <property type="match status" value="1"/>
</dbReference>
<evidence type="ECO:0000313" key="5">
    <source>
        <dbReference type="EMBL" id="KAF7142826.1"/>
    </source>
</evidence>
<dbReference type="PANTHER" id="PTHR10795">
    <property type="entry name" value="PROPROTEIN CONVERTASE SUBTILISIN/KEXIN"/>
    <property type="match status" value="1"/>
</dbReference>
<dbReference type="Proteomes" id="UP000626092">
    <property type="component" value="Unassembled WGS sequence"/>
</dbReference>
<sequence>MEEVQNASGLAGVFLGDPQVIYPEHYTFPSMVLPNNSWTSVREYATGVNNTMIKSKRFTVTSLGTKPTPQVADFSSRGLDPINPSILKPDILAPGVDILAAVPPKTVSVATCNYKLVTDYALDSGISMAAPHVAGVAALLKAVHQDWSPAAIRSAIMTSVEIVDNMGTTFKDQGAGLPATPLDFGAGHINPNKAMDPGLIYDLGIQDYIEFLCSLGYSKKQMSPVLRRTQWSCSQNRTNLNYPSFIAIFPKGARSKNFSRVVTNLWTAMVNMIMLERLY</sequence>
<dbReference type="GO" id="GO:0006508">
    <property type="term" value="P:proteolysis"/>
    <property type="evidence" value="ECO:0007669"/>
    <property type="project" value="InterPro"/>
</dbReference>